<feature type="domain" description="RNA polymerase sigma factor 70 region 4 type 2" evidence="7">
    <location>
        <begin position="103"/>
        <end position="153"/>
    </location>
</feature>
<name>A0A6G7K8B9_9LACT</name>
<dbReference type="Pfam" id="PF04542">
    <property type="entry name" value="Sigma70_r2"/>
    <property type="match status" value="1"/>
</dbReference>
<dbReference type="InterPro" id="IPR036388">
    <property type="entry name" value="WH-like_DNA-bd_sf"/>
</dbReference>
<proteinExistence type="inferred from homology"/>
<protein>
    <submittedName>
        <fullName evidence="8">RNA polymerase sigma factor</fullName>
    </submittedName>
</protein>
<dbReference type="InterPro" id="IPR007627">
    <property type="entry name" value="RNA_pol_sigma70_r2"/>
</dbReference>
<dbReference type="InterPro" id="IPR014284">
    <property type="entry name" value="RNA_pol_sigma-70_dom"/>
</dbReference>
<dbReference type="AlphaFoldDB" id="A0A6G7K8B9"/>
<evidence type="ECO:0000313" key="8">
    <source>
        <dbReference type="EMBL" id="QII81487.1"/>
    </source>
</evidence>
<dbReference type="SUPFAM" id="SSF88946">
    <property type="entry name" value="Sigma2 domain of RNA polymerase sigma factors"/>
    <property type="match status" value="1"/>
</dbReference>
<dbReference type="GO" id="GO:0006352">
    <property type="term" value="P:DNA-templated transcription initiation"/>
    <property type="evidence" value="ECO:0007669"/>
    <property type="project" value="InterPro"/>
</dbReference>
<keyword evidence="2" id="KW-0805">Transcription regulation</keyword>
<dbReference type="InterPro" id="IPR013249">
    <property type="entry name" value="RNA_pol_sigma70_r4_t2"/>
</dbReference>
<dbReference type="InterPro" id="IPR013324">
    <property type="entry name" value="RNA_pol_sigma_r3/r4-like"/>
</dbReference>
<gene>
    <name evidence="8" type="ORF">G7057_02715</name>
</gene>
<feature type="domain" description="RNA polymerase sigma-70 region 2" evidence="6">
    <location>
        <begin position="7"/>
        <end position="73"/>
    </location>
</feature>
<evidence type="ECO:0000259" key="6">
    <source>
        <dbReference type="Pfam" id="PF04542"/>
    </source>
</evidence>
<dbReference type="InterPro" id="IPR039425">
    <property type="entry name" value="RNA_pol_sigma-70-like"/>
</dbReference>
<evidence type="ECO:0000256" key="2">
    <source>
        <dbReference type="ARBA" id="ARBA00023015"/>
    </source>
</evidence>
<dbReference type="RefSeq" id="WP_076768542.1">
    <property type="nucleotide sequence ID" value="NZ_CP049740.1"/>
</dbReference>
<evidence type="ECO:0000313" key="9">
    <source>
        <dbReference type="Proteomes" id="UP000501451"/>
    </source>
</evidence>
<dbReference type="Pfam" id="PF08281">
    <property type="entry name" value="Sigma70_r4_2"/>
    <property type="match status" value="1"/>
</dbReference>
<reference evidence="8 9" key="1">
    <citation type="journal article" date="2017" name="Int. J. Syst. Evol. Microbiol.">
        <title>Jeotgalibaca porci sp. nov. and Jeotgalibaca arthritidis sp. nov., isolated from pigs, and emended description of the genus Jeotgalibaca.</title>
        <authorList>
            <person name="Zamora L."/>
            <person name="Perez-Sancho M."/>
            <person name="Dominguez L."/>
            <person name="Fernandez-Garayzabal J.F."/>
            <person name="Vela A.I."/>
        </authorList>
    </citation>
    <scope>NUCLEOTIDE SEQUENCE [LARGE SCALE GENOMIC DNA]</scope>
    <source>
        <strain evidence="8 9">CECT 9157</strain>
    </source>
</reference>
<accession>A0A6G7K8B9</accession>
<dbReference type="EMBL" id="CP049740">
    <property type="protein sequence ID" value="QII81487.1"/>
    <property type="molecule type" value="Genomic_DNA"/>
</dbReference>
<evidence type="ECO:0000259" key="7">
    <source>
        <dbReference type="Pfam" id="PF08281"/>
    </source>
</evidence>
<evidence type="ECO:0000256" key="4">
    <source>
        <dbReference type="ARBA" id="ARBA00023125"/>
    </source>
</evidence>
<keyword evidence="4" id="KW-0238">DNA-binding</keyword>
<evidence type="ECO:0000256" key="3">
    <source>
        <dbReference type="ARBA" id="ARBA00023082"/>
    </source>
</evidence>
<keyword evidence="5" id="KW-0804">Transcription</keyword>
<dbReference type="KEGG" id="jar:G7057_02715"/>
<dbReference type="GO" id="GO:0003677">
    <property type="term" value="F:DNA binding"/>
    <property type="evidence" value="ECO:0007669"/>
    <property type="project" value="UniProtKB-KW"/>
</dbReference>
<dbReference type="PANTHER" id="PTHR43133:SF8">
    <property type="entry name" value="RNA POLYMERASE SIGMA FACTOR HI_1459-RELATED"/>
    <property type="match status" value="1"/>
</dbReference>
<dbReference type="SUPFAM" id="SSF88659">
    <property type="entry name" value="Sigma3 and sigma4 domains of RNA polymerase sigma factors"/>
    <property type="match status" value="1"/>
</dbReference>
<comment type="similarity">
    <text evidence="1">Belongs to the sigma-70 factor family. ECF subfamily.</text>
</comment>
<dbReference type="Proteomes" id="UP000501451">
    <property type="component" value="Chromosome"/>
</dbReference>
<evidence type="ECO:0000256" key="5">
    <source>
        <dbReference type="ARBA" id="ARBA00023163"/>
    </source>
</evidence>
<dbReference type="PANTHER" id="PTHR43133">
    <property type="entry name" value="RNA POLYMERASE ECF-TYPE SIGMA FACTO"/>
    <property type="match status" value="1"/>
</dbReference>
<organism evidence="8 9">
    <name type="scientific">Jeotgalibaca arthritidis</name>
    <dbReference type="NCBI Taxonomy" id="1868794"/>
    <lineage>
        <taxon>Bacteria</taxon>
        <taxon>Bacillati</taxon>
        <taxon>Bacillota</taxon>
        <taxon>Bacilli</taxon>
        <taxon>Lactobacillales</taxon>
        <taxon>Carnobacteriaceae</taxon>
        <taxon>Jeotgalibaca</taxon>
    </lineage>
</organism>
<dbReference type="Gene3D" id="1.10.10.10">
    <property type="entry name" value="Winged helix-like DNA-binding domain superfamily/Winged helix DNA-binding domain"/>
    <property type="match status" value="1"/>
</dbReference>
<keyword evidence="3" id="KW-0731">Sigma factor</keyword>
<dbReference type="NCBIfam" id="TIGR02937">
    <property type="entry name" value="sigma70-ECF"/>
    <property type="match status" value="1"/>
</dbReference>
<dbReference type="Gene3D" id="1.10.1740.10">
    <property type="match status" value="1"/>
</dbReference>
<sequence>MEFEEIYDLYFQDVYLFTTSLCGNRSLAEEITQEAFFKALKSIDRFDGSKDIRAWLFTIARNTYFSHHKKNKRLIHSDSYNDVPDTGVTLLDSLTNEEDAFVIHQFIHTMAEPYKEVFSLRVFGELPFAKIGALFGKSSGWARVTYHRARKQIVEYTEAINDERD</sequence>
<keyword evidence="9" id="KW-1185">Reference proteome</keyword>
<evidence type="ECO:0000256" key="1">
    <source>
        <dbReference type="ARBA" id="ARBA00010641"/>
    </source>
</evidence>
<dbReference type="GO" id="GO:0016987">
    <property type="term" value="F:sigma factor activity"/>
    <property type="evidence" value="ECO:0007669"/>
    <property type="project" value="UniProtKB-KW"/>
</dbReference>
<dbReference type="InterPro" id="IPR013325">
    <property type="entry name" value="RNA_pol_sigma_r2"/>
</dbReference>